<sequence length="230" mass="24968">MKKMKKIAEALGLVLAALAVAALCTWIAADDSDEAKIARSLEGAVSEESEHEEPRGIDWDSLSQEIVAWVEVPNTSISQPVVKADKQNPNAYLFLDALGQGGYGTPYIDADCTEGSLLVPIYGHNMSDGGVFSDFAKYSDESFARGHSRIDLYTRDGRSYNLSVIAVDVVDARYETMCPSFGDAEAVAKQVAKSDVVLRKYDGESKVFAFTTCSYQAANSRAIVYAVPNR</sequence>
<accession>A0A369M0Q0</accession>
<dbReference type="RefSeq" id="WP_015540565.1">
    <property type="nucleotide sequence ID" value="NZ_CABMMS010000004.1"/>
</dbReference>
<feature type="signal peptide" evidence="2">
    <location>
        <begin position="1"/>
        <end position="21"/>
    </location>
</feature>
<dbReference type="Gene3D" id="2.40.260.10">
    <property type="entry name" value="Sortase"/>
    <property type="match status" value="1"/>
</dbReference>
<feature type="chain" id="PRO_5038456459" evidence="2">
    <location>
        <begin position="22"/>
        <end position="230"/>
    </location>
</feature>
<dbReference type="InterPro" id="IPR009835">
    <property type="entry name" value="SrtB"/>
</dbReference>
<keyword evidence="2" id="KW-0732">Signal</keyword>
<dbReference type="GeneID" id="78359574"/>
<dbReference type="Proteomes" id="UP000254000">
    <property type="component" value="Unassembled WGS sequence"/>
</dbReference>
<keyword evidence="1" id="KW-0378">Hydrolase</keyword>
<dbReference type="InterPro" id="IPR005754">
    <property type="entry name" value="Sortase"/>
</dbReference>
<dbReference type="AlphaFoldDB" id="A0A369M0Q0"/>
<dbReference type="OrthoDB" id="3172795at2"/>
<dbReference type="SUPFAM" id="SSF63817">
    <property type="entry name" value="Sortase"/>
    <property type="match status" value="1"/>
</dbReference>
<dbReference type="CDD" id="cd05826">
    <property type="entry name" value="Sortase_B"/>
    <property type="match status" value="1"/>
</dbReference>
<keyword evidence="4" id="KW-1185">Reference proteome</keyword>
<dbReference type="GO" id="GO:0016787">
    <property type="term" value="F:hydrolase activity"/>
    <property type="evidence" value="ECO:0007669"/>
    <property type="project" value="UniProtKB-KW"/>
</dbReference>
<proteinExistence type="predicted"/>
<dbReference type="EMBL" id="PPTS01000004">
    <property type="protein sequence ID" value="RDB65220.1"/>
    <property type="molecule type" value="Genomic_DNA"/>
</dbReference>
<dbReference type="InterPro" id="IPR023365">
    <property type="entry name" value="Sortase_dom-sf"/>
</dbReference>
<evidence type="ECO:0000313" key="4">
    <source>
        <dbReference type="Proteomes" id="UP000254000"/>
    </source>
</evidence>
<reference evidence="3 4" key="1">
    <citation type="journal article" date="2018" name="Elife">
        <title>Discovery and characterization of a prevalent human gut bacterial enzyme sufficient for the inactivation of a family of plant toxins.</title>
        <authorList>
            <person name="Koppel N."/>
            <person name="Bisanz J.E."/>
            <person name="Pandelia M.E."/>
            <person name="Turnbaugh P.J."/>
            <person name="Balskus E.P."/>
        </authorList>
    </citation>
    <scope>NUCLEOTIDE SEQUENCE [LARGE SCALE GENOMIC DNA]</scope>
    <source>
        <strain evidence="3 4">3C</strain>
    </source>
</reference>
<gene>
    <name evidence="3" type="ORF">C1877_07690</name>
</gene>
<organism evidence="3 4">
    <name type="scientific">Gordonibacter pamelaeae</name>
    <dbReference type="NCBI Taxonomy" id="471189"/>
    <lineage>
        <taxon>Bacteria</taxon>
        <taxon>Bacillati</taxon>
        <taxon>Actinomycetota</taxon>
        <taxon>Coriobacteriia</taxon>
        <taxon>Eggerthellales</taxon>
        <taxon>Eggerthellaceae</taxon>
        <taxon>Gordonibacter</taxon>
    </lineage>
</organism>
<evidence type="ECO:0000313" key="3">
    <source>
        <dbReference type="EMBL" id="RDB65220.1"/>
    </source>
</evidence>
<name>A0A369M0Q0_9ACTN</name>
<evidence type="ECO:0000256" key="1">
    <source>
        <dbReference type="ARBA" id="ARBA00022801"/>
    </source>
</evidence>
<evidence type="ECO:0000256" key="2">
    <source>
        <dbReference type="SAM" id="SignalP"/>
    </source>
</evidence>
<comment type="caution">
    <text evidence="3">The sequence shown here is derived from an EMBL/GenBank/DDBJ whole genome shotgun (WGS) entry which is preliminary data.</text>
</comment>
<dbReference type="Pfam" id="PF04203">
    <property type="entry name" value="Sortase"/>
    <property type="match status" value="1"/>
</dbReference>
<protein>
    <submittedName>
        <fullName evidence="3">Class B sortase</fullName>
    </submittedName>
</protein>